<name>D4E3E1_SEROD</name>
<dbReference type="EMBL" id="ADBY01000045">
    <property type="protein sequence ID" value="EFE95717.1"/>
    <property type="molecule type" value="Genomic_DNA"/>
</dbReference>
<dbReference type="HOGENOM" id="CLU_3316859_0_0_6"/>
<accession>D4E3E1</accession>
<sequence length="39" mass="4206">MIGILVFSIEYPGEISSFMANNHLETLLYMVAPASGSTT</sequence>
<evidence type="ECO:0000313" key="2">
    <source>
        <dbReference type="Proteomes" id="UP000005723"/>
    </source>
</evidence>
<reference evidence="1 2" key="1">
    <citation type="submission" date="2010-01" db="EMBL/GenBank/DDBJ databases">
        <authorList>
            <person name="Muzny D."/>
            <person name="Qin X."/>
            <person name="Deng J."/>
            <person name="Jiang H."/>
            <person name="Liu Y."/>
            <person name="Qu J."/>
            <person name="Song X.-Z."/>
            <person name="Zhang L."/>
            <person name="Thornton R."/>
            <person name="Coyle M."/>
            <person name="Francisco L."/>
            <person name="Jackson L."/>
            <person name="Javaid M."/>
            <person name="Korchina V."/>
            <person name="Kovar C."/>
            <person name="Mata R."/>
            <person name="Mathew T."/>
            <person name="Ngo R."/>
            <person name="Nguyen L."/>
            <person name="Nguyen N."/>
            <person name="Okwuonu G."/>
            <person name="Ongeri F."/>
            <person name="Pham C."/>
            <person name="Simmons D."/>
            <person name="Wilczek-Boney K."/>
            <person name="Hale W."/>
            <person name="Jakkamsetti A."/>
            <person name="Pham P."/>
            <person name="Ruth R."/>
            <person name="San Lucas F."/>
            <person name="Warren J."/>
            <person name="Zhang J."/>
            <person name="Zhao Z."/>
            <person name="Zhou C."/>
            <person name="Zhu D."/>
            <person name="Lee S."/>
            <person name="Bess C."/>
            <person name="Blankenburg K."/>
            <person name="Forbes L."/>
            <person name="Fu Q."/>
            <person name="Gubbala S."/>
            <person name="Hirani K."/>
            <person name="Jayaseelan J.C."/>
            <person name="Lara F."/>
            <person name="Munidasa M."/>
            <person name="Palculict T."/>
            <person name="Patil S."/>
            <person name="Pu L.-L."/>
            <person name="Saada N."/>
            <person name="Tang L."/>
            <person name="Weissenberger G."/>
            <person name="Zhu Y."/>
            <person name="Hemphill L."/>
            <person name="Shang Y."/>
            <person name="Youmans B."/>
            <person name="Ayvaz T."/>
            <person name="Ross M."/>
            <person name="Santibanez J."/>
            <person name="Aqrawi P."/>
            <person name="Gross S."/>
            <person name="Joshi V."/>
            <person name="Fowler G."/>
            <person name="Nazareth L."/>
            <person name="Reid J."/>
            <person name="Worley K."/>
            <person name="Petrosino J."/>
            <person name="Highlander S."/>
            <person name="Gibbs R."/>
        </authorList>
    </citation>
    <scope>NUCLEOTIDE SEQUENCE [LARGE SCALE GENOMIC DNA]</scope>
    <source>
        <strain evidence="1 2">DSM 4582</strain>
    </source>
</reference>
<dbReference type="AlphaFoldDB" id="D4E3E1"/>
<protein>
    <submittedName>
        <fullName evidence="1">Uncharacterized protein</fullName>
    </submittedName>
</protein>
<dbReference type="STRING" id="667129.HMPREF0758_2691"/>
<organism evidence="1 2">
    <name type="scientific">Serratia odorifera DSM 4582</name>
    <dbReference type="NCBI Taxonomy" id="667129"/>
    <lineage>
        <taxon>Bacteria</taxon>
        <taxon>Pseudomonadati</taxon>
        <taxon>Pseudomonadota</taxon>
        <taxon>Gammaproteobacteria</taxon>
        <taxon>Enterobacterales</taxon>
        <taxon>Yersiniaceae</taxon>
        <taxon>Serratia</taxon>
    </lineage>
</organism>
<proteinExistence type="predicted"/>
<keyword evidence="2" id="KW-1185">Reference proteome</keyword>
<comment type="caution">
    <text evidence="1">The sequence shown here is derived from an EMBL/GenBank/DDBJ whole genome shotgun (WGS) entry which is preliminary data.</text>
</comment>
<dbReference type="Proteomes" id="UP000005723">
    <property type="component" value="Unassembled WGS sequence"/>
</dbReference>
<gene>
    <name evidence="1" type="ORF">HMPREF0758_2691</name>
</gene>
<evidence type="ECO:0000313" key="1">
    <source>
        <dbReference type="EMBL" id="EFE95717.1"/>
    </source>
</evidence>